<evidence type="ECO:0000256" key="3">
    <source>
        <dbReference type="ARBA" id="ARBA00023125"/>
    </source>
</evidence>
<dbReference type="Pfam" id="PF21928">
    <property type="entry name" value="XLF_CC"/>
    <property type="match status" value="1"/>
</dbReference>
<feature type="domain" description="XLF-like coiled-coil region" evidence="10">
    <location>
        <begin position="132"/>
        <end position="180"/>
    </location>
</feature>
<accession>A0A6J2W4Y7</accession>
<dbReference type="FunFam" id="2.170.210.10:FF:000001">
    <property type="entry name" value="Non-homologous end-joining factor 1"/>
    <property type="match status" value="1"/>
</dbReference>
<dbReference type="RefSeq" id="XP_030639179.1">
    <property type="nucleotide sequence ID" value="XM_030783319.1"/>
</dbReference>
<sequence>MEGVGRTDAAVLELPWVPVCVRGCKLLAKAWFGDTEYRVLLSDLNCVWEEEMDAEAIQTRAQKLNKRLSAPVTSIYSHLRSVAQPRLSGQTEDQEGSGHFSLEYRGTDLTLRLKSLLAGVPFHWEFCCTSAPVTVVCRQLVRPLLAISQVLRRQVGELGALLIRKDAEIQDYRENGAALTRSRLQTELFEEDRYRENFITETLPQMGLSQESVQFDSDLQELYVAVSSQRNGQKRKRADDLADRPDDSSVPVQNAPDTDPAGSMTSGDRSSVGVEREQSENKEATGEPQEAESEQTVPLTPAVATAVSRAGPRPKKKKALGLFR</sequence>
<dbReference type="InterPro" id="IPR015381">
    <property type="entry name" value="XLF-like_N"/>
</dbReference>
<organism evidence="11 12">
    <name type="scientific">Chanos chanos</name>
    <name type="common">Milkfish</name>
    <name type="synonym">Mugil chanos</name>
    <dbReference type="NCBI Taxonomy" id="29144"/>
    <lineage>
        <taxon>Eukaryota</taxon>
        <taxon>Metazoa</taxon>
        <taxon>Chordata</taxon>
        <taxon>Craniata</taxon>
        <taxon>Vertebrata</taxon>
        <taxon>Euteleostomi</taxon>
        <taxon>Actinopterygii</taxon>
        <taxon>Neopterygii</taxon>
        <taxon>Teleostei</taxon>
        <taxon>Ostariophysi</taxon>
        <taxon>Gonorynchiformes</taxon>
        <taxon>Chanidae</taxon>
        <taxon>Chanos</taxon>
    </lineage>
</organism>
<dbReference type="PANTHER" id="PTHR32235">
    <property type="entry name" value="NON-HOMOLOGOUS END-JOINING FACTOR 1"/>
    <property type="match status" value="1"/>
</dbReference>
<dbReference type="AlphaFoldDB" id="A0A6J2W4Y7"/>
<dbReference type="InterPro" id="IPR053829">
    <property type="entry name" value="XLF-like_CC"/>
</dbReference>
<dbReference type="GO" id="GO:0032807">
    <property type="term" value="C:DNA ligase IV complex"/>
    <property type="evidence" value="ECO:0007669"/>
    <property type="project" value="TreeGrafter"/>
</dbReference>
<keyword evidence="5" id="KW-0539">Nucleus</keyword>
<keyword evidence="11" id="KW-1185">Reference proteome</keyword>
<comment type="similarity">
    <text evidence="6">Belongs to the XRCC4-XLF family. XLF subfamily.</text>
</comment>
<evidence type="ECO:0000256" key="8">
    <source>
        <dbReference type="SAM" id="MobiDB-lite"/>
    </source>
</evidence>
<evidence type="ECO:0000256" key="7">
    <source>
        <dbReference type="ARBA" id="ARBA00044529"/>
    </source>
</evidence>
<feature type="region of interest" description="Disordered" evidence="8">
    <location>
        <begin position="226"/>
        <end position="324"/>
    </location>
</feature>
<keyword evidence="2" id="KW-0227">DNA damage</keyword>
<gene>
    <name evidence="12" type="primary">nhej1</name>
</gene>
<evidence type="ECO:0000259" key="10">
    <source>
        <dbReference type="Pfam" id="PF21928"/>
    </source>
</evidence>
<dbReference type="CDD" id="cd22285">
    <property type="entry name" value="HD_XLF_N"/>
    <property type="match status" value="1"/>
</dbReference>
<dbReference type="Proteomes" id="UP000504632">
    <property type="component" value="Chromosome 8"/>
</dbReference>
<evidence type="ECO:0000256" key="1">
    <source>
        <dbReference type="ARBA" id="ARBA00004123"/>
    </source>
</evidence>
<feature type="compositionally biased region" description="Basic and acidic residues" evidence="8">
    <location>
        <begin position="237"/>
        <end position="247"/>
    </location>
</feature>
<dbReference type="FunCoup" id="A0A6J2W4Y7">
    <property type="interactions" value="361"/>
</dbReference>
<evidence type="ECO:0000313" key="11">
    <source>
        <dbReference type="Proteomes" id="UP000504632"/>
    </source>
</evidence>
<dbReference type="CTD" id="79840"/>
<dbReference type="InterPro" id="IPR052287">
    <property type="entry name" value="NHEJ_factor"/>
</dbReference>
<name>A0A6J2W4Y7_CHACN</name>
<dbReference type="Gene3D" id="2.170.210.10">
    <property type="entry name" value="DNA double-strand break repair and VJ recombination XRCC4, N-terminal"/>
    <property type="match status" value="1"/>
</dbReference>
<dbReference type="FunFam" id="1.10.287.450:FF:000003">
    <property type="entry name" value="Non-homologous end-joining factor 1"/>
    <property type="match status" value="1"/>
</dbReference>
<evidence type="ECO:0000256" key="6">
    <source>
        <dbReference type="ARBA" id="ARBA00025747"/>
    </source>
</evidence>
<comment type="subcellular location">
    <subcellularLocation>
        <location evidence="1">Nucleus</location>
    </subcellularLocation>
</comment>
<evidence type="ECO:0000259" key="9">
    <source>
        <dbReference type="Pfam" id="PF09302"/>
    </source>
</evidence>
<dbReference type="Gene3D" id="1.10.287.450">
    <property type="entry name" value="Helix hairpin bin"/>
    <property type="match status" value="1"/>
</dbReference>
<evidence type="ECO:0000313" key="12">
    <source>
        <dbReference type="RefSeq" id="XP_030639179.1"/>
    </source>
</evidence>
<dbReference type="InParanoid" id="A0A6J2W4Y7"/>
<dbReference type="InterPro" id="IPR038051">
    <property type="entry name" value="XRCC4-like_N_sf"/>
</dbReference>
<feature type="domain" description="XLF-like N-terminal" evidence="9">
    <location>
        <begin position="15"/>
        <end position="129"/>
    </location>
</feature>
<dbReference type="Pfam" id="PF09302">
    <property type="entry name" value="XLF"/>
    <property type="match status" value="1"/>
</dbReference>
<evidence type="ECO:0000256" key="2">
    <source>
        <dbReference type="ARBA" id="ARBA00022763"/>
    </source>
</evidence>
<keyword evidence="4" id="KW-0234">DNA repair</keyword>
<dbReference type="GO" id="GO:0045027">
    <property type="term" value="F:DNA end binding"/>
    <property type="evidence" value="ECO:0007669"/>
    <property type="project" value="TreeGrafter"/>
</dbReference>
<keyword evidence="3" id="KW-0238">DNA-binding</keyword>
<feature type="compositionally biased region" description="Basic residues" evidence="8">
    <location>
        <begin position="312"/>
        <end position="324"/>
    </location>
</feature>
<dbReference type="PANTHER" id="PTHR32235:SF1">
    <property type="entry name" value="NON-HOMOLOGOUS END-JOINING FACTOR 1"/>
    <property type="match status" value="1"/>
</dbReference>
<dbReference type="OrthoDB" id="2155935at2759"/>
<proteinExistence type="inferred from homology"/>
<reference evidence="12" key="1">
    <citation type="submission" date="2025-08" db="UniProtKB">
        <authorList>
            <consortium name="RefSeq"/>
        </authorList>
    </citation>
    <scope>IDENTIFICATION</scope>
</reference>
<dbReference type="GeneID" id="115819810"/>
<evidence type="ECO:0000256" key="4">
    <source>
        <dbReference type="ARBA" id="ARBA00023204"/>
    </source>
</evidence>
<evidence type="ECO:0000256" key="5">
    <source>
        <dbReference type="ARBA" id="ARBA00023242"/>
    </source>
</evidence>
<protein>
    <recommendedName>
        <fullName evidence="7">Non-homologous end-joining factor 1</fullName>
    </recommendedName>
</protein>
<feature type="compositionally biased region" description="Basic and acidic residues" evidence="8">
    <location>
        <begin position="274"/>
        <end position="285"/>
    </location>
</feature>
<dbReference type="GO" id="GO:0006303">
    <property type="term" value="P:double-strand break repair via nonhomologous end joining"/>
    <property type="evidence" value="ECO:0007669"/>
    <property type="project" value="TreeGrafter"/>
</dbReference>